<dbReference type="Gene3D" id="3.40.50.300">
    <property type="entry name" value="P-loop containing nucleotide triphosphate hydrolases"/>
    <property type="match status" value="1"/>
</dbReference>
<dbReference type="GO" id="GO:0005737">
    <property type="term" value="C:cytoplasm"/>
    <property type="evidence" value="ECO:0007669"/>
    <property type="project" value="TreeGrafter"/>
</dbReference>
<keyword evidence="6" id="KW-1185">Reference proteome</keyword>
<sequence>MISTLSRTLGGQSYLGPAVAQFHADLPESEKVAELARFQGGEARVLLATSAIGAGFDFKEVDAVIHLESAYGLTDFMQESGRTGRDPRRSGWSFCLIKSSERATRPSDSTDRLEFRKYLNEQICRRRLIALNFGEIPRSCDLSWKLYDLCLQQKAQQDLIRQAVKQSYQEATAEIEFLARATEFFTDSVV</sequence>
<evidence type="ECO:0000313" key="6">
    <source>
        <dbReference type="Proteomes" id="UP000654913"/>
    </source>
</evidence>
<evidence type="ECO:0000256" key="1">
    <source>
        <dbReference type="ARBA" id="ARBA00005446"/>
    </source>
</evidence>
<reference evidence="5" key="2">
    <citation type="submission" date="2021-02" db="EMBL/GenBank/DDBJ databases">
        <title>Aspergillus puulaauensis MK2 genome sequence.</title>
        <authorList>
            <person name="Futagami T."/>
            <person name="Mori K."/>
            <person name="Kadooka C."/>
            <person name="Tanaka T."/>
        </authorList>
    </citation>
    <scope>NUCLEOTIDE SEQUENCE</scope>
    <source>
        <strain evidence="5">MK2</strain>
    </source>
</reference>
<dbReference type="GO" id="GO:0000724">
    <property type="term" value="P:double-strand break repair via homologous recombination"/>
    <property type="evidence" value="ECO:0007669"/>
    <property type="project" value="TreeGrafter"/>
</dbReference>
<dbReference type="InterPro" id="IPR027417">
    <property type="entry name" value="P-loop_NTPase"/>
</dbReference>
<organism evidence="5 6">
    <name type="scientific">Aspergillus puulaauensis</name>
    <dbReference type="NCBI Taxonomy" id="1220207"/>
    <lineage>
        <taxon>Eukaryota</taxon>
        <taxon>Fungi</taxon>
        <taxon>Dikarya</taxon>
        <taxon>Ascomycota</taxon>
        <taxon>Pezizomycotina</taxon>
        <taxon>Eurotiomycetes</taxon>
        <taxon>Eurotiomycetidae</taxon>
        <taxon>Eurotiales</taxon>
        <taxon>Aspergillaceae</taxon>
        <taxon>Aspergillus</taxon>
    </lineage>
</organism>
<dbReference type="KEGG" id="apuu:APUU_70003S"/>
<dbReference type="EC" id="5.6.2.4" evidence="3"/>
<dbReference type="AlphaFoldDB" id="A0A7R8AT03"/>
<dbReference type="InterPro" id="IPR001650">
    <property type="entry name" value="Helicase_C-like"/>
</dbReference>
<gene>
    <name evidence="5" type="ORF">APUU_70003S</name>
</gene>
<feature type="domain" description="Helicase C-terminal" evidence="4">
    <location>
        <begin position="1"/>
        <end position="137"/>
    </location>
</feature>
<dbReference type="GO" id="GO:0009378">
    <property type="term" value="F:four-way junction helicase activity"/>
    <property type="evidence" value="ECO:0007669"/>
    <property type="project" value="TreeGrafter"/>
</dbReference>
<comment type="catalytic activity">
    <reaction evidence="2">
        <text>Couples ATP hydrolysis with the unwinding of duplex DNA by translocating in the 3'-5' direction.</text>
        <dbReference type="EC" id="5.6.2.4"/>
    </reaction>
</comment>
<proteinExistence type="inferred from homology"/>
<protein>
    <recommendedName>
        <fullName evidence="3">DNA 3'-5' helicase</fullName>
        <ecNumber evidence="3">5.6.2.4</ecNumber>
    </recommendedName>
</protein>
<evidence type="ECO:0000256" key="2">
    <source>
        <dbReference type="ARBA" id="ARBA00034617"/>
    </source>
</evidence>
<dbReference type="PANTHER" id="PTHR13710">
    <property type="entry name" value="DNA HELICASE RECQ FAMILY MEMBER"/>
    <property type="match status" value="1"/>
</dbReference>
<dbReference type="RefSeq" id="XP_041560619.1">
    <property type="nucleotide sequence ID" value="XM_041694828.1"/>
</dbReference>
<evidence type="ECO:0000313" key="5">
    <source>
        <dbReference type="EMBL" id="BCS28433.1"/>
    </source>
</evidence>
<dbReference type="GeneID" id="64978430"/>
<comment type="similarity">
    <text evidence="1">Belongs to the helicase family. RecQ subfamily.</text>
</comment>
<dbReference type="Pfam" id="PF00271">
    <property type="entry name" value="Helicase_C"/>
    <property type="match status" value="1"/>
</dbReference>
<dbReference type="SUPFAM" id="SSF52540">
    <property type="entry name" value="P-loop containing nucleoside triphosphate hydrolases"/>
    <property type="match status" value="1"/>
</dbReference>
<dbReference type="Proteomes" id="UP000654913">
    <property type="component" value="Chromosome 7"/>
</dbReference>
<evidence type="ECO:0000256" key="3">
    <source>
        <dbReference type="ARBA" id="ARBA00034808"/>
    </source>
</evidence>
<dbReference type="GO" id="GO:0005694">
    <property type="term" value="C:chromosome"/>
    <property type="evidence" value="ECO:0007669"/>
    <property type="project" value="TreeGrafter"/>
</dbReference>
<accession>A0A7R8AT03</accession>
<evidence type="ECO:0000259" key="4">
    <source>
        <dbReference type="PROSITE" id="PS51194"/>
    </source>
</evidence>
<reference evidence="5" key="1">
    <citation type="submission" date="2021-01" db="EMBL/GenBank/DDBJ databases">
        <authorList>
            <consortium name="Aspergillus puulaauensis MK2 genome sequencing consortium"/>
            <person name="Kazuki M."/>
            <person name="Futagami T."/>
        </authorList>
    </citation>
    <scope>NUCLEOTIDE SEQUENCE</scope>
    <source>
        <strain evidence="5">MK2</strain>
    </source>
</reference>
<dbReference type="GO" id="GO:0043138">
    <property type="term" value="F:3'-5' DNA helicase activity"/>
    <property type="evidence" value="ECO:0007669"/>
    <property type="project" value="UniProtKB-EC"/>
</dbReference>
<dbReference type="OrthoDB" id="4510236at2759"/>
<dbReference type="SMART" id="SM00490">
    <property type="entry name" value="HELICc"/>
    <property type="match status" value="1"/>
</dbReference>
<dbReference type="PANTHER" id="PTHR13710:SF154">
    <property type="entry name" value="RECQ HELICASE, PUTATIVE (AFU_ORTHOLOGUE AFUA_6G14720)-RELATED"/>
    <property type="match status" value="1"/>
</dbReference>
<name>A0A7R8AT03_9EURO</name>
<dbReference type="PROSITE" id="PS51194">
    <property type="entry name" value="HELICASE_CTER"/>
    <property type="match status" value="1"/>
</dbReference>
<dbReference type="EMBL" id="AP024449">
    <property type="protein sequence ID" value="BCS28433.1"/>
    <property type="molecule type" value="Genomic_DNA"/>
</dbReference>